<evidence type="ECO:0000256" key="4">
    <source>
        <dbReference type="ARBA" id="ARBA00022884"/>
    </source>
</evidence>
<dbReference type="RefSeq" id="WP_144907549.1">
    <property type="nucleotide sequence ID" value="NZ_JACHOA010000003.1"/>
</dbReference>
<protein>
    <submittedName>
        <fullName evidence="7">16S rRNA (Cytosine967-C5)-methyltransferase</fullName>
        <ecNumber evidence="7">2.1.1.176</ecNumber>
    </submittedName>
</protein>
<dbReference type="Gene3D" id="3.30.70.1170">
    <property type="entry name" value="Sun protein, domain 3"/>
    <property type="match status" value="1"/>
</dbReference>
<dbReference type="PRINTS" id="PR02008">
    <property type="entry name" value="RCMTFAMILY"/>
</dbReference>
<dbReference type="InterPro" id="IPR029063">
    <property type="entry name" value="SAM-dependent_MTases_sf"/>
</dbReference>
<keyword evidence="8" id="KW-1185">Reference proteome</keyword>
<evidence type="ECO:0000256" key="3">
    <source>
        <dbReference type="ARBA" id="ARBA00022691"/>
    </source>
</evidence>
<dbReference type="PROSITE" id="PS51686">
    <property type="entry name" value="SAM_MT_RSMB_NOP"/>
    <property type="match status" value="1"/>
</dbReference>
<dbReference type="EC" id="2.1.1.176" evidence="7"/>
<reference evidence="7 8" key="1">
    <citation type="submission" date="2020-08" db="EMBL/GenBank/DDBJ databases">
        <title>Genomic Encyclopedia of Type Strains, Phase IV (KMG-IV): sequencing the most valuable type-strain genomes for metagenomic binning, comparative biology and taxonomic classification.</title>
        <authorList>
            <person name="Goeker M."/>
        </authorList>
    </citation>
    <scope>NUCLEOTIDE SEQUENCE [LARGE SCALE GENOMIC DNA]</scope>
    <source>
        <strain evidence="7 8">DSM 17507</strain>
    </source>
</reference>
<keyword evidence="1 5" id="KW-0489">Methyltransferase</keyword>
<dbReference type="Pfam" id="PF01189">
    <property type="entry name" value="Methyltr_RsmB-F"/>
    <property type="match status" value="1"/>
</dbReference>
<feature type="binding site" evidence="5">
    <location>
        <position position="235"/>
    </location>
    <ligand>
        <name>S-adenosyl-L-methionine</name>
        <dbReference type="ChEBI" id="CHEBI:59789"/>
    </ligand>
</feature>
<dbReference type="GO" id="GO:0008173">
    <property type="term" value="F:RNA methyltransferase activity"/>
    <property type="evidence" value="ECO:0007669"/>
    <property type="project" value="InterPro"/>
</dbReference>
<dbReference type="OrthoDB" id="9810297at2"/>
<proteinExistence type="inferred from homology"/>
<evidence type="ECO:0000313" key="8">
    <source>
        <dbReference type="Proteomes" id="UP000538566"/>
    </source>
</evidence>
<dbReference type="Gene3D" id="3.40.50.150">
    <property type="entry name" value="Vaccinia Virus protein VP39"/>
    <property type="match status" value="1"/>
</dbReference>
<evidence type="ECO:0000256" key="2">
    <source>
        <dbReference type="ARBA" id="ARBA00022679"/>
    </source>
</evidence>
<keyword evidence="4 5" id="KW-0694">RNA-binding</keyword>
<comment type="caution">
    <text evidence="5">Lacks conserved residue(s) required for the propagation of feature annotation.</text>
</comment>
<name>A0A7W7ETV9_9SPHN</name>
<dbReference type="InterPro" id="IPR023267">
    <property type="entry name" value="RCMT"/>
</dbReference>
<accession>A0A7W7ETV9</accession>
<dbReference type="Proteomes" id="UP000538566">
    <property type="component" value="Unassembled WGS sequence"/>
</dbReference>
<keyword evidence="2 5" id="KW-0808">Transferase</keyword>
<feature type="binding site" evidence="5">
    <location>
        <position position="282"/>
    </location>
    <ligand>
        <name>S-adenosyl-L-methionine</name>
        <dbReference type="ChEBI" id="CHEBI:59789"/>
    </ligand>
</feature>
<dbReference type="AlphaFoldDB" id="A0A7W7ETV9"/>
<dbReference type="GO" id="GO:0003723">
    <property type="term" value="F:RNA binding"/>
    <property type="evidence" value="ECO:0007669"/>
    <property type="project" value="UniProtKB-UniRule"/>
</dbReference>
<comment type="caution">
    <text evidence="7">The sequence shown here is derived from an EMBL/GenBank/DDBJ whole genome shotgun (WGS) entry which is preliminary data.</text>
</comment>
<comment type="similarity">
    <text evidence="5">Belongs to the class I-like SAM-binding methyltransferase superfamily. RsmB/NOP family.</text>
</comment>
<dbReference type="EMBL" id="JACHOA010000003">
    <property type="protein sequence ID" value="MBB4613637.1"/>
    <property type="molecule type" value="Genomic_DNA"/>
</dbReference>
<organism evidence="7 8">
    <name type="scientific">Novosphingobium taihuense</name>
    <dbReference type="NCBI Taxonomy" id="260085"/>
    <lineage>
        <taxon>Bacteria</taxon>
        <taxon>Pseudomonadati</taxon>
        <taxon>Pseudomonadota</taxon>
        <taxon>Alphaproteobacteria</taxon>
        <taxon>Sphingomonadales</taxon>
        <taxon>Sphingomonadaceae</taxon>
        <taxon>Novosphingobium</taxon>
    </lineage>
</organism>
<dbReference type="PANTHER" id="PTHR22807">
    <property type="entry name" value="NOP2 YEAST -RELATED NOL1/NOP2/FMU SUN DOMAIN-CONTAINING"/>
    <property type="match status" value="1"/>
</dbReference>
<evidence type="ECO:0000259" key="6">
    <source>
        <dbReference type="PROSITE" id="PS51686"/>
    </source>
</evidence>
<keyword evidence="3 5" id="KW-0949">S-adenosyl-L-methionine</keyword>
<sequence>MTPSARVQAAIDLLDAVIAAAKGQGASADRIAADWFRARRYVGSKDRRAIRELVWSAIRACGDVPVSGRAAMLRVAQGDAALTALFDGSNYGPAPIKAGEAMATGGVAPGWLVERLAASGLDDQERAALLGRAPLDIRANTLKISCEDLRARLPVEAEPAIAPHALRLQSGTAVESLPEFAEGLFEVQDAGSQIACLALSVQPGEAVVDLCAGAGGKTLSLGAAMENRGELLACDIDRPRLSRLPERAARAGVLVQTRLLNPGREIEMLADWQGRADAVMIDAPCSGTGTWRRNPEARWRLDTKAIDRYCAMQANVLGIGASLVRPGGRLTYVVCSLLDAEGPDRIDTFLAVNPGWQVDMPPLPAGCPRGKGIRLTPFGDGTDGFFFATLVRRVN</sequence>
<gene>
    <name evidence="7" type="ORF">GGR37_001912</name>
</gene>
<feature type="active site" description="Nucleophile" evidence="5">
    <location>
        <position position="335"/>
    </location>
</feature>
<dbReference type="SUPFAM" id="SSF53335">
    <property type="entry name" value="S-adenosyl-L-methionine-dependent methyltransferases"/>
    <property type="match status" value="1"/>
</dbReference>
<dbReference type="PANTHER" id="PTHR22807:SF53">
    <property type="entry name" value="RIBOSOMAL RNA SMALL SUBUNIT METHYLTRANSFERASE B-RELATED"/>
    <property type="match status" value="1"/>
</dbReference>
<evidence type="ECO:0000256" key="5">
    <source>
        <dbReference type="PROSITE-ProRule" id="PRU01023"/>
    </source>
</evidence>
<evidence type="ECO:0000256" key="1">
    <source>
        <dbReference type="ARBA" id="ARBA00022603"/>
    </source>
</evidence>
<dbReference type="InterPro" id="IPR049560">
    <property type="entry name" value="MeTrfase_RsmB-F_NOP2_cat"/>
</dbReference>
<evidence type="ECO:0000313" key="7">
    <source>
        <dbReference type="EMBL" id="MBB4613637.1"/>
    </source>
</evidence>
<dbReference type="InterPro" id="IPR001678">
    <property type="entry name" value="MeTrfase_RsmB-F_NOP2_dom"/>
</dbReference>
<dbReference type="GO" id="GO:0001510">
    <property type="term" value="P:RNA methylation"/>
    <property type="evidence" value="ECO:0007669"/>
    <property type="project" value="InterPro"/>
</dbReference>
<feature type="domain" description="SAM-dependent MTase RsmB/NOP-type" evidence="6">
    <location>
        <begin position="102"/>
        <end position="393"/>
    </location>
</feature>